<feature type="binding site" evidence="7">
    <location>
        <position position="282"/>
    </location>
    <ligand>
        <name>glyoxylate</name>
        <dbReference type="ChEBI" id="CHEBI:36655"/>
    </ligand>
</feature>
<evidence type="ECO:0000256" key="3">
    <source>
        <dbReference type="ARBA" id="ARBA00022643"/>
    </source>
</evidence>
<evidence type="ECO:0000256" key="2">
    <source>
        <dbReference type="ARBA" id="ARBA00022630"/>
    </source>
</evidence>
<feature type="binding site" evidence="7">
    <location>
        <position position="132"/>
    </location>
    <ligand>
        <name>glyoxylate</name>
        <dbReference type="ChEBI" id="CHEBI:36655"/>
    </ligand>
</feature>
<dbReference type="PIRSF" id="PIRSF000138">
    <property type="entry name" value="Al-hdrx_acd_dh"/>
    <property type="match status" value="1"/>
</dbReference>
<dbReference type="CDD" id="cd02809">
    <property type="entry name" value="alpha_hydroxyacid_oxid_FMN"/>
    <property type="match status" value="1"/>
</dbReference>
<dbReference type="GO" id="GO:0009060">
    <property type="term" value="P:aerobic respiration"/>
    <property type="evidence" value="ECO:0007669"/>
    <property type="project" value="TreeGrafter"/>
</dbReference>
<dbReference type="SUPFAM" id="SSF51395">
    <property type="entry name" value="FMN-linked oxidoreductases"/>
    <property type="match status" value="1"/>
</dbReference>
<proteinExistence type="inferred from homology"/>
<comment type="cofactor">
    <cofactor evidence="1">
        <name>FMN</name>
        <dbReference type="ChEBI" id="CHEBI:58210"/>
    </cofactor>
</comment>
<feature type="binding site" evidence="7">
    <location>
        <position position="279"/>
    </location>
    <ligand>
        <name>glyoxylate</name>
        <dbReference type="ChEBI" id="CHEBI:36655"/>
    </ligand>
</feature>
<feature type="binding site" evidence="7">
    <location>
        <position position="277"/>
    </location>
    <ligand>
        <name>FMN</name>
        <dbReference type="ChEBI" id="CHEBI:58210"/>
    </ligand>
</feature>
<dbReference type="RefSeq" id="WP_030090484.1">
    <property type="nucleotide sequence ID" value="NZ_CP059319.1"/>
</dbReference>
<dbReference type="PROSITE" id="PS00557">
    <property type="entry name" value="FMN_HYDROXY_ACID_DH_1"/>
    <property type="match status" value="1"/>
</dbReference>
<name>A0A975D6R7_9SPHN</name>
<evidence type="ECO:0000259" key="8">
    <source>
        <dbReference type="PROSITE" id="PS51349"/>
    </source>
</evidence>
<feature type="domain" description="FMN hydroxy acid dehydrogenase" evidence="8">
    <location>
        <begin position="3"/>
        <end position="384"/>
    </location>
</feature>
<keyword evidence="3 7" id="KW-0288">FMN</keyword>
<evidence type="ECO:0000256" key="5">
    <source>
        <dbReference type="ARBA" id="ARBA00024042"/>
    </source>
</evidence>
<reference evidence="9" key="1">
    <citation type="submission" date="2020-07" db="EMBL/GenBank/DDBJ databases">
        <authorList>
            <person name="Camacho E."/>
        </authorList>
    </citation>
    <scope>NUCLEOTIDE SEQUENCE</scope>
    <source>
        <strain evidence="9">MPO218</strain>
    </source>
</reference>
<dbReference type="GO" id="GO:0005886">
    <property type="term" value="C:plasma membrane"/>
    <property type="evidence" value="ECO:0007669"/>
    <property type="project" value="TreeGrafter"/>
</dbReference>
<feature type="binding site" evidence="7">
    <location>
        <position position="169"/>
    </location>
    <ligand>
        <name>glyoxylate</name>
        <dbReference type="ChEBI" id="CHEBI:36655"/>
    </ligand>
</feature>
<dbReference type="PROSITE" id="PS51349">
    <property type="entry name" value="FMN_HYDROXY_ACID_DH_2"/>
    <property type="match status" value="1"/>
</dbReference>
<dbReference type="InterPro" id="IPR000262">
    <property type="entry name" value="FMN-dep_DH"/>
</dbReference>
<dbReference type="InterPro" id="IPR013785">
    <property type="entry name" value="Aldolase_TIM"/>
</dbReference>
<dbReference type="AlphaFoldDB" id="A0A975D6R7"/>
<evidence type="ECO:0000256" key="7">
    <source>
        <dbReference type="PIRSR" id="PIRSR000138-2"/>
    </source>
</evidence>
<feature type="binding site" evidence="7">
    <location>
        <position position="134"/>
    </location>
    <ligand>
        <name>glyoxylate</name>
        <dbReference type="ChEBI" id="CHEBI:36655"/>
    </ligand>
</feature>
<dbReference type="InterPro" id="IPR012133">
    <property type="entry name" value="Alpha-hydoxy_acid_DH_FMN"/>
</dbReference>
<evidence type="ECO:0000256" key="1">
    <source>
        <dbReference type="ARBA" id="ARBA00001917"/>
    </source>
</evidence>
<evidence type="ECO:0000313" key="9">
    <source>
        <dbReference type="EMBL" id="QTH23957.1"/>
    </source>
</evidence>
<dbReference type="Gene3D" id="3.20.20.70">
    <property type="entry name" value="Aldolase class I"/>
    <property type="match status" value="1"/>
</dbReference>
<dbReference type="PANTHER" id="PTHR10578">
    <property type="entry name" value="S -2-HYDROXY-ACID OXIDASE-RELATED"/>
    <property type="match status" value="1"/>
</dbReference>
<dbReference type="EC" id="1.1.1.27" evidence="9"/>
<gene>
    <name evidence="9" type="ORF">HRJ34_10860</name>
</gene>
<protein>
    <submittedName>
        <fullName evidence="9">L-lactate dehydrogenase</fullName>
        <ecNumber evidence="9">1.1.1.27</ecNumber>
    </submittedName>
</protein>
<keyword evidence="4 9" id="KW-0560">Oxidoreductase</keyword>
<feature type="binding site" evidence="7">
    <location>
        <position position="29"/>
    </location>
    <ligand>
        <name>glyoxylate</name>
        <dbReference type="ChEBI" id="CHEBI:36655"/>
    </ligand>
</feature>
<evidence type="ECO:0000313" key="10">
    <source>
        <dbReference type="Proteomes" id="UP000664914"/>
    </source>
</evidence>
<dbReference type="Pfam" id="PF01070">
    <property type="entry name" value="FMN_dh"/>
    <property type="match status" value="1"/>
</dbReference>
<sequence>MADRYATLASHADFRRIARSRIPPLIFDYFEGGAGDEMTIHENETAFAAVRLPQRVMVDMSAVETAGDLLGEACSMPLALAPIGFAGLMCRRGETQAARAAEAAGVPFCLSANAICSVEEVAQAARRPFWFQLYMMRDRDVVVDLLRRAWDGGCRTLVFTVDLAVPGIRRRDIRNDLFGGTTPAKLLSYACHPRWLVDVGLRGGPHTFGNLAPYVAKARHLAGFGGWLMRQFDAGVTWKDIAWLRNQWKGRLVIKGILDRRDATMALDAGADALVVSNHGGRQLDGVAPTAVALPAIARAVGGRAPLLVDGGVRSGQDVLKALLLGADGVLIGRAWAYAAAAGGEAAIAALLARFQVELRTAMTLAGFADIDTIRERRIPPASDVMPCDKSGPNI</sequence>
<dbReference type="FunFam" id="3.20.20.70:FF:000029">
    <property type="entry name" value="L-lactate dehydrogenase"/>
    <property type="match status" value="1"/>
</dbReference>
<organism evidence="9 10">
    <name type="scientific">Rhizorhabdus wittichii</name>
    <dbReference type="NCBI Taxonomy" id="160791"/>
    <lineage>
        <taxon>Bacteria</taxon>
        <taxon>Pseudomonadati</taxon>
        <taxon>Pseudomonadota</taxon>
        <taxon>Alphaproteobacteria</taxon>
        <taxon>Sphingomonadales</taxon>
        <taxon>Sphingomonadaceae</taxon>
        <taxon>Rhizorhabdus</taxon>
    </lineage>
</organism>
<feature type="binding site" evidence="7">
    <location>
        <begin position="333"/>
        <end position="334"/>
    </location>
    <ligand>
        <name>FMN</name>
        <dbReference type="ChEBI" id="CHEBI:58210"/>
    </ligand>
</feature>
<dbReference type="Proteomes" id="UP000664914">
    <property type="component" value="Chromosome"/>
</dbReference>
<evidence type="ECO:0000256" key="6">
    <source>
        <dbReference type="PIRSR" id="PIRSR000138-1"/>
    </source>
</evidence>
<dbReference type="PANTHER" id="PTHR10578:SF85">
    <property type="entry name" value="L-LACTATE DEHYDROGENASE"/>
    <property type="match status" value="1"/>
</dbReference>
<dbReference type="GO" id="GO:0004459">
    <property type="term" value="F:L-lactate dehydrogenase (NAD+) activity"/>
    <property type="evidence" value="ECO:0007669"/>
    <property type="project" value="UniProtKB-EC"/>
</dbReference>
<feature type="binding site" evidence="7">
    <location>
        <position position="255"/>
    </location>
    <ligand>
        <name>FMN</name>
        <dbReference type="ChEBI" id="CHEBI:58210"/>
    </ligand>
</feature>
<dbReference type="GO" id="GO:0010181">
    <property type="term" value="F:FMN binding"/>
    <property type="evidence" value="ECO:0007669"/>
    <property type="project" value="InterPro"/>
</dbReference>
<dbReference type="InterPro" id="IPR008259">
    <property type="entry name" value="FMN_hydac_DH_AS"/>
</dbReference>
<dbReference type="EMBL" id="CP059319">
    <property type="protein sequence ID" value="QTH23957.1"/>
    <property type="molecule type" value="Genomic_DNA"/>
</dbReference>
<feature type="binding site" evidence="7">
    <location>
        <begin position="310"/>
        <end position="314"/>
    </location>
    <ligand>
        <name>FMN</name>
        <dbReference type="ChEBI" id="CHEBI:58210"/>
    </ligand>
</feature>
<reference evidence="9" key="2">
    <citation type="submission" date="2021-04" db="EMBL/GenBank/DDBJ databases">
        <title>Isolation and genomic analysis of the ibuprofen-degrading bacterium Sphingomonas strain MPO218.</title>
        <authorList>
            <person name="Aulestia M."/>
            <person name="Flores A."/>
            <person name="Mangas E.L."/>
            <person name="Perez-Pulido A.J."/>
            <person name="Santero E."/>
            <person name="Camacho E.M."/>
        </authorList>
    </citation>
    <scope>NUCLEOTIDE SEQUENCE</scope>
    <source>
        <strain evidence="9">MPO218</strain>
    </source>
</reference>
<comment type="similarity">
    <text evidence="5">Belongs to the FMN-dependent alpha-hydroxy acid dehydrogenase family.</text>
</comment>
<evidence type="ECO:0000256" key="4">
    <source>
        <dbReference type="ARBA" id="ARBA00023002"/>
    </source>
</evidence>
<feature type="binding site" evidence="7">
    <location>
        <begin position="82"/>
        <end position="84"/>
    </location>
    <ligand>
        <name>FMN</name>
        <dbReference type="ChEBI" id="CHEBI:58210"/>
    </ligand>
</feature>
<feature type="active site" description="Proton acceptor" evidence="6">
    <location>
        <position position="279"/>
    </location>
</feature>
<feature type="binding site" evidence="7">
    <location>
        <position position="160"/>
    </location>
    <ligand>
        <name>FMN</name>
        <dbReference type="ChEBI" id="CHEBI:58210"/>
    </ligand>
</feature>
<feature type="binding site" evidence="7">
    <location>
        <position position="111"/>
    </location>
    <ligand>
        <name>FMN</name>
        <dbReference type="ChEBI" id="CHEBI:58210"/>
    </ligand>
</feature>
<dbReference type="NCBIfam" id="NF008398">
    <property type="entry name" value="PRK11197.1"/>
    <property type="match status" value="1"/>
</dbReference>
<dbReference type="InterPro" id="IPR037396">
    <property type="entry name" value="FMN_HAD"/>
</dbReference>
<accession>A0A975D6R7</accession>
<keyword evidence="2 7" id="KW-0285">Flavoprotein</keyword>